<evidence type="ECO:0000256" key="4">
    <source>
        <dbReference type="ARBA" id="ARBA00022692"/>
    </source>
</evidence>
<comment type="catalytic activity">
    <reaction evidence="10">
        <text>all-trans-retinol + NADP(+) = all-trans-retinal + NADPH + H(+)</text>
        <dbReference type="Rhea" id="RHEA:25033"/>
        <dbReference type="ChEBI" id="CHEBI:15378"/>
        <dbReference type="ChEBI" id="CHEBI:17336"/>
        <dbReference type="ChEBI" id="CHEBI:17898"/>
        <dbReference type="ChEBI" id="CHEBI:57783"/>
        <dbReference type="ChEBI" id="CHEBI:58349"/>
        <dbReference type="EC" id="1.1.1.300"/>
    </reaction>
</comment>
<dbReference type="InterPro" id="IPR036291">
    <property type="entry name" value="NAD(P)-bd_dom_sf"/>
</dbReference>
<dbReference type="GO" id="GO:0005811">
    <property type="term" value="C:lipid droplet"/>
    <property type="evidence" value="ECO:0007669"/>
    <property type="project" value="TreeGrafter"/>
</dbReference>
<evidence type="ECO:0000313" key="16">
    <source>
        <dbReference type="Ensembl" id="ENSLBEP00000015879.1"/>
    </source>
</evidence>
<comment type="similarity">
    <text evidence="2 14">Belongs to the short-chain dehydrogenases/reductases (SDR) family.</text>
</comment>
<keyword evidence="4 15" id="KW-0812">Transmembrane</keyword>
<dbReference type="GO" id="GO:0052650">
    <property type="term" value="F:all-trans-retinol dehydrogenase (NADP+) activity"/>
    <property type="evidence" value="ECO:0007669"/>
    <property type="project" value="UniProtKB-EC"/>
</dbReference>
<comment type="function">
    <text evidence="11">Catalyzes the reduction of all-trans-retinal to all-trans-retinol in the presence of NADPH.</text>
</comment>
<evidence type="ECO:0000256" key="10">
    <source>
        <dbReference type="ARBA" id="ARBA00050568"/>
    </source>
</evidence>
<keyword evidence="5" id="KW-0521">NADP</keyword>
<accession>A0A3Q3F8H2</accession>
<organism evidence="16 17">
    <name type="scientific">Labrus bergylta</name>
    <name type="common">ballan wrasse</name>
    <dbReference type="NCBI Taxonomy" id="56723"/>
    <lineage>
        <taxon>Eukaryota</taxon>
        <taxon>Metazoa</taxon>
        <taxon>Chordata</taxon>
        <taxon>Craniata</taxon>
        <taxon>Vertebrata</taxon>
        <taxon>Euteleostomi</taxon>
        <taxon>Actinopterygii</taxon>
        <taxon>Neopterygii</taxon>
        <taxon>Teleostei</taxon>
        <taxon>Neoteleostei</taxon>
        <taxon>Acanthomorphata</taxon>
        <taxon>Eupercaria</taxon>
        <taxon>Labriformes</taxon>
        <taxon>Labridae</taxon>
        <taxon>Labrus</taxon>
    </lineage>
</organism>
<dbReference type="FunFam" id="3.40.50.720:FF:000131">
    <property type="entry name" value="Short-chain dehydrogenase/reductase 3"/>
    <property type="match status" value="1"/>
</dbReference>
<protein>
    <recommendedName>
        <fullName evidence="12">Short-chain dehydrogenase/reductase 3</fullName>
        <ecNumber evidence="3">1.1.1.300</ecNumber>
    </recommendedName>
    <alternativeName>
        <fullName evidence="13">Retinal short-chain dehydrogenase/reductase 1</fullName>
    </alternativeName>
</protein>
<keyword evidence="7" id="KW-0560">Oxidoreductase</keyword>
<dbReference type="GO" id="GO:0016020">
    <property type="term" value="C:membrane"/>
    <property type="evidence" value="ECO:0007669"/>
    <property type="project" value="UniProtKB-SubCell"/>
</dbReference>
<reference evidence="16" key="2">
    <citation type="submission" date="2025-09" db="UniProtKB">
        <authorList>
            <consortium name="Ensembl"/>
        </authorList>
    </citation>
    <scope>IDENTIFICATION</scope>
</reference>
<dbReference type="InterPro" id="IPR002347">
    <property type="entry name" value="SDR_fam"/>
</dbReference>
<dbReference type="AlphaFoldDB" id="A0A3Q3F8H2"/>
<evidence type="ECO:0000256" key="14">
    <source>
        <dbReference type="RuleBase" id="RU000363"/>
    </source>
</evidence>
<dbReference type="Pfam" id="PF00106">
    <property type="entry name" value="adh_short"/>
    <property type="match status" value="1"/>
</dbReference>
<dbReference type="InParanoid" id="A0A3Q3F8H2"/>
<dbReference type="Ensembl" id="ENSLBET00000016815.1">
    <property type="protein sequence ID" value="ENSLBEP00000015879.1"/>
    <property type="gene ID" value="ENSLBEG00000012331.1"/>
</dbReference>
<dbReference type="PANTHER" id="PTHR24322:SF691">
    <property type="entry name" value="RETINOL DEHYDROGENASE 10-LIKE"/>
    <property type="match status" value="1"/>
</dbReference>
<dbReference type="STRING" id="56723.ENSLBEP00000015879"/>
<reference evidence="16" key="1">
    <citation type="submission" date="2025-08" db="UniProtKB">
        <authorList>
            <consortium name="Ensembl"/>
        </authorList>
    </citation>
    <scope>IDENTIFICATION</scope>
</reference>
<keyword evidence="9 15" id="KW-0472">Membrane</keyword>
<evidence type="ECO:0000256" key="2">
    <source>
        <dbReference type="ARBA" id="ARBA00006484"/>
    </source>
</evidence>
<dbReference type="GeneTree" id="ENSGT00940000165342"/>
<evidence type="ECO:0000256" key="12">
    <source>
        <dbReference type="ARBA" id="ARBA00068717"/>
    </source>
</evidence>
<evidence type="ECO:0000256" key="15">
    <source>
        <dbReference type="SAM" id="Phobius"/>
    </source>
</evidence>
<evidence type="ECO:0000256" key="6">
    <source>
        <dbReference type="ARBA" id="ARBA00022989"/>
    </source>
</evidence>
<evidence type="ECO:0000256" key="5">
    <source>
        <dbReference type="ARBA" id="ARBA00022857"/>
    </source>
</evidence>
<name>A0A3Q3F8H2_9LABR</name>
<evidence type="ECO:0000256" key="11">
    <source>
        <dbReference type="ARBA" id="ARBA00059620"/>
    </source>
</evidence>
<evidence type="ECO:0000256" key="13">
    <source>
        <dbReference type="ARBA" id="ARBA00082544"/>
    </source>
</evidence>
<keyword evidence="8" id="KW-0443">Lipid metabolism</keyword>
<sequence>MNVHTSQSAPRSSTKKALLLVASSTLSPNPVHTSYIKWSSNRTPLTETTSPELGGLLVWFISFTCSIMIVIVDLLLMLIDLTYSIISAIIQTFLRPRLKCIDGELCLITGAGGALGRLFALEFAKEGAHLVLWDCNTAANERTAELARELGVKVHAYTVDLSKRHSIYQAADLVRAEVGEVSILVNNAGVVAGRRLLDCPDELLERTLLVNCHALFWMTKAFLPQMKAKNCGHIVTVASALGLFSTACVEDYCASKYGAVGFHESLTHELLAENLDGIKTTLVCPYIVDTGMFAGCEIRKEIQTLIPPLEPLYTVQQSMKAILGEQQMICIPRLMYIPFLTRALLPWDANVATYRFMGGDKCMLPFIKNVELKTSNGLIKSS</sequence>
<dbReference type="PRINTS" id="PR00080">
    <property type="entry name" value="SDRFAMILY"/>
</dbReference>
<evidence type="ECO:0000256" key="8">
    <source>
        <dbReference type="ARBA" id="ARBA00023098"/>
    </source>
</evidence>
<dbReference type="CDD" id="cd05339">
    <property type="entry name" value="17beta-HSDXI-like_SDR_c"/>
    <property type="match status" value="1"/>
</dbReference>
<dbReference type="Gene3D" id="3.40.50.720">
    <property type="entry name" value="NAD(P)-binding Rossmann-like Domain"/>
    <property type="match status" value="1"/>
</dbReference>
<dbReference type="EC" id="1.1.1.300" evidence="3"/>
<keyword evidence="6 15" id="KW-1133">Transmembrane helix</keyword>
<dbReference type="SUPFAM" id="SSF51735">
    <property type="entry name" value="NAD(P)-binding Rossmann-fold domains"/>
    <property type="match status" value="1"/>
</dbReference>
<dbReference type="PANTHER" id="PTHR24322">
    <property type="entry name" value="PKSB"/>
    <property type="match status" value="1"/>
</dbReference>
<feature type="transmembrane region" description="Helical" evidence="15">
    <location>
        <begin position="57"/>
        <end position="79"/>
    </location>
</feature>
<proteinExistence type="inferred from homology"/>
<evidence type="ECO:0000256" key="9">
    <source>
        <dbReference type="ARBA" id="ARBA00023136"/>
    </source>
</evidence>
<dbReference type="PRINTS" id="PR00081">
    <property type="entry name" value="GDHRDH"/>
</dbReference>
<comment type="subcellular location">
    <subcellularLocation>
        <location evidence="1">Membrane</location>
        <topology evidence="1">Multi-pass membrane protein</topology>
    </subcellularLocation>
</comment>
<evidence type="ECO:0000313" key="17">
    <source>
        <dbReference type="Proteomes" id="UP000261660"/>
    </source>
</evidence>
<evidence type="ECO:0000256" key="7">
    <source>
        <dbReference type="ARBA" id="ARBA00023002"/>
    </source>
</evidence>
<dbReference type="Proteomes" id="UP000261660">
    <property type="component" value="Unplaced"/>
</dbReference>
<evidence type="ECO:0000256" key="3">
    <source>
        <dbReference type="ARBA" id="ARBA00012852"/>
    </source>
</evidence>
<keyword evidence="17" id="KW-1185">Reference proteome</keyword>
<evidence type="ECO:0000256" key="1">
    <source>
        <dbReference type="ARBA" id="ARBA00004141"/>
    </source>
</evidence>